<gene>
    <name evidence="3" type="ORF">ACIBG2_16920</name>
</gene>
<dbReference type="SUPFAM" id="SSF56601">
    <property type="entry name" value="beta-lactamase/transpeptidase-like"/>
    <property type="match status" value="1"/>
</dbReference>
<dbReference type="InterPro" id="IPR050515">
    <property type="entry name" value="Beta-lactam/transpept"/>
</dbReference>
<dbReference type="InterPro" id="IPR001460">
    <property type="entry name" value="PCN-bd_Tpept"/>
</dbReference>
<evidence type="ECO:0000259" key="1">
    <source>
        <dbReference type="Pfam" id="PF00905"/>
    </source>
</evidence>
<feature type="domain" description="Penicillin binding protein A dimerisation" evidence="2">
    <location>
        <begin position="60"/>
        <end position="130"/>
    </location>
</feature>
<dbReference type="Gene3D" id="3.40.710.10">
    <property type="entry name" value="DD-peptidase/beta-lactamase superfamily"/>
    <property type="match status" value="1"/>
</dbReference>
<name>A0ABW7YT28_9ACTN</name>
<proteinExistence type="predicted"/>
<comment type="caution">
    <text evidence="3">The sequence shown here is derived from an EMBL/GenBank/DDBJ whole genome shotgun (WGS) entry which is preliminary data.</text>
</comment>
<protein>
    <submittedName>
        <fullName evidence="3">Peptidoglycan D,D-transpeptidase FtsI family protein</fullName>
    </submittedName>
</protein>
<feature type="domain" description="Penicillin-binding protein transpeptidase" evidence="1">
    <location>
        <begin position="163"/>
        <end position="480"/>
    </location>
</feature>
<sequence>MAGPRAKRINIPLRRVALVCSAMLFAMLVNVTYIQAFGSRSLNADPRNQRTLIARFDHPRGDISTYDGVVIARSTRTDGGPYLYQRVYPEGEVYAPATGHVSLYKETGIEQAEDAVLSGTDPKVKVRALVRDGAEAGADVRLTIVDRVQRTAYDALRATGLRGAAVALNPLTGAILAMASYPSYDPNAYAGFDAGELARTHERLRADPARPLLNRALAQHYAPGSSFKIITAAAALDSGAYTPASQVDAPIELPLPGTFSYLRNRGGAACGDGHPPLSYAFQASCHTAFANIGLDLGQDTLREAAEDFGFNADDLTVPLQVAESVYPKGIDRTQTAMSAIGQFDDRATPLMLAMMSAAVANRGTLMRPYLVEEARLPDGSLINRAGPAEYRRAMPAPVAADLTEMMVSVTQPGGFGAGAALPGLAVAAKTGAAESLPGVSGHAVITAFAPADAPEVAVGVVVENPGPGGEVAAPIARAVIRSALPQGAVPVD</sequence>
<dbReference type="SUPFAM" id="SSF56519">
    <property type="entry name" value="Penicillin binding protein dimerisation domain"/>
    <property type="match status" value="1"/>
</dbReference>
<dbReference type="Gene3D" id="3.90.1310.10">
    <property type="entry name" value="Penicillin-binding protein 2a (Domain 2)"/>
    <property type="match status" value="1"/>
</dbReference>
<dbReference type="InterPro" id="IPR012338">
    <property type="entry name" value="Beta-lactam/transpept-like"/>
</dbReference>
<dbReference type="EMBL" id="JBITGY010000004">
    <property type="protein sequence ID" value="MFI6499072.1"/>
    <property type="molecule type" value="Genomic_DNA"/>
</dbReference>
<dbReference type="Pfam" id="PF21922">
    <property type="entry name" value="PBP_dimer_2"/>
    <property type="match status" value="1"/>
</dbReference>
<reference evidence="3 4" key="1">
    <citation type="submission" date="2024-10" db="EMBL/GenBank/DDBJ databases">
        <title>The Natural Products Discovery Center: Release of the First 8490 Sequenced Strains for Exploring Actinobacteria Biosynthetic Diversity.</title>
        <authorList>
            <person name="Kalkreuter E."/>
            <person name="Kautsar S.A."/>
            <person name="Yang D."/>
            <person name="Bader C.D."/>
            <person name="Teijaro C.N."/>
            <person name="Fluegel L."/>
            <person name="Davis C.M."/>
            <person name="Simpson J.R."/>
            <person name="Lauterbach L."/>
            <person name="Steele A.D."/>
            <person name="Gui C."/>
            <person name="Meng S."/>
            <person name="Li G."/>
            <person name="Viehrig K."/>
            <person name="Ye F."/>
            <person name="Su P."/>
            <person name="Kiefer A.F."/>
            <person name="Nichols A."/>
            <person name="Cepeda A.J."/>
            <person name="Yan W."/>
            <person name="Fan B."/>
            <person name="Jiang Y."/>
            <person name="Adhikari A."/>
            <person name="Zheng C.-J."/>
            <person name="Schuster L."/>
            <person name="Cowan T.M."/>
            <person name="Smanski M.J."/>
            <person name="Chevrette M.G."/>
            <person name="De Carvalho L.P.S."/>
            <person name="Shen B."/>
        </authorList>
    </citation>
    <scope>NUCLEOTIDE SEQUENCE [LARGE SCALE GENOMIC DNA]</scope>
    <source>
        <strain evidence="3 4">NPDC050545</strain>
    </source>
</reference>
<keyword evidence="4" id="KW-1185">Reference proteome</keyword>
<dbReference type="PANTHER" id="PTHR30627">
    <property type="entry name" value="PEPTIDOGLYCAN D,D-TRANSPEPTIDASE"/>
    <property type="match status" value="1"/>
</dbReference>
<evidence type="ECO:0000313" key="3">
    <source>
        <dbReference type="EMBL" id="MFI6499072.1"/>
    </source>
</evidence>
<organism evidence="3 4">
    <name type="scientific">Nonomuraea typhae</name>
    <dbReference type="NCBI Taxonomy" id="2603600"/>
    <lineage>
        <taxon>Bacteria</taxon>
        <taxon>Bacillati</taxon>
        <taxon>Actinomycetota</taxon>
        <taxon>Actinomycetes</taxon>
        <taxon>Streptosporangiales</taxon>
        <taxon>Streptosporangiaceae</taxon>
        <taxon>Nonomuraea</taxon>
    </lineage>
</organism>
<accession>A0ABW7YT28</accession>
<evidence type="ECO:0000313" key="4">
    <source>
        <dbReference type="Proteomes" id="UP001612741"/>
    </source>
</evidence>
<dbReference type="Proteomes" id="UP001612741">
    <property type="component" value="Unassembled WGS sequence"/>
</dbReference>
<dbReference type="RefSeq" id="WP_397082303.1">
    <property type="nucleotide sequence ID" value="NZ_JBITGY010000004.1"/>
</dbReference>
<dbReference type="Pfam" id="PF00905">
    <property type="entry name" value="Transpeptidase"/>
    <property type="match status" value="1"/>
</dbReference>
<evidence type="ECO:0000259" key="2">
    <source>
        <dbReference type="Pfam" id="PF21922"/>
    </source>
</evidence>
<dbReference type="PANTHER" id="PTHR30627:SF24">
    <property type="entry name" value="PENICILLIN-BINDING PROTEIN 4B"/>
    <property type="match status" value="1"/>
</dbReference>
<dbReference type="InterPro" id="IPR054120">
    <property type="entry name" value="PBPA_dimer"/>
</dbReference>
<dbReference type="InterPro" id="IPR036138">
    <property type="entry name" value="PBP_dimer_sf"/>
</dbReference>